<dbReference type="PANTHER" id="PTHR20953">
    <property type="entry name" value="KINASE-RELATED"/>
    <property type="match status" value="1"/>
</dbReference>
<protein>
    <recommendedName>
        <fullName evidence="3">Stage III sporulation protein AA AAA+ ATPase domain-containing protein</fullName>
    </recommendedName>
</protein>
<dbReference type="SUPFAM" id="SSF52540">
    <property type="entry name" value="P-loop containing nucleoside triphosphate hydrolases"/>
    <property type="match status" value="1"/>
</dbReference>
<gene>
    <name evidence="4" type="ORF">GCM10008957_30460</name>
</gene>
<sequence length="352" mass="38812">MTVLASPSSEMTTPTIIPGIAQVTEHRRLPVQPVFDRSREEEFTALLEKLPGKVQVLVEDRIREVEEIKMQAFGPVEVLYRHAHVIYPVSLDMDEMAMLDGIGVWRADGRLGLEGTLHRFGRMDTMQQTSLVTVRVAKAFEGLAEPLRPWLEAAQNGLIILGLPGAGKTALLRDCLRILGERFAGRLFVNDSSNEILGDGFRPHPVTGLLSRVPIGDPALQLSKLNQTVKNFQPRWMAVDEVSAPDDARAIAYAHSRGARAVMTWHAGSLKSAFDEQEEKTLWPLIRRNAKGLTGPPVASLGILVRGRGEYVVFENLEESFAAVAQGQLPHGVQVSVAQAGRWQHREQALTG</sequence>
<evidence type="ECO:0000259" key="3">
    <source>
        <dbReference type="Pfam" id="PF19568"/>
    </source>
</evidence>
<evidence type="ECO:0000313" key="5">
    <source>
        <dbReference type="Proteomes" id="UP000603865"/>
    </source>
</evidence>
<dbReference type="Proteomes" id="UP000603865">
    <property type="component" value="Unassembled WGS sequence"/>
</dbReference>
<dbReference type="AlphaFoldDB" id="A0A918CBR9"/>
<keyword evidence="5" id="KW-1185">Reference proteome</keyword>
<comment type="caution">
    <text evidence="4">The sequence shown here is derived from an EMBL/GenBank/DDBJ whole genome shotgun (WGS) entry which is preliminary data.</text>
</comment>
<keyword evidence="1" id="KW-0547">Nucleotide-binding</keyword>
<keyword evidence="2" id="KW-0067">ATP-binding</keyword>
<dbReference type="EMBL" id="BMQL01000018">
    <property type="protein sequence ID" value="GGR15628.1"/>
    <property type="molecule type" value="Genomic_DNA"/>
</dbReference>
<dbReference type="GO" id="GO:0005524">
    <property type="term" value="F:ATP binding"/>
    <property type="evidence" value="ECO:0007669"/>
    <property type="project" value="UniProtKB-KW"/>
</dbReference>
<dbReference type="PANTHER" id="PTHR20953:SF3">
    <property type="entry name" value="P-LOOP CONTAINING NUCLEOSIDE TRIPHOSPHATE HYDROLASES SUPERFAMILY PROTEIN"/>
    <property type="match status" value="1"/>
</dbReference>
<evidence type="ECO:0000313" key="4">
    <source>
        <dbReference type="EMBL" id="GGR15628.1"/>
    </source>
</evidence>
<dbReference type="Gene3D" id="3.40.50.300">
    <property type="entry name" value="P-loop containing nucleotide triphosphate hydrolases"/>
    <property type="match status" value="1"/>
</dbReference>
<reference evidence="4" key="1">
    <citation type="journal article" date="2014" name="Int. J. Syst. Evol. Microbiol.">
        <title>Complete genome sequence of Corynebacterium casei LMG S-19264T (=DSM 44701T), isolated from a smear-ripened cheese.</title>
        <authorList>
            <consortium name="US DOE Joint Genome Institute (JGI-PGF)"/>
            <person name="Walter F."/>
            <person name="Albersmeier A."/>
            <person name="Kalinowski J."/>
            <person name="Ruckert C."/>
        </authorList>
    </citation>
    <scope>NUCLEOTIDE SEQUENCE</scope>
    <source>
        <strain evidence="4">JCM 31311</strain>
    </source>
</reference>
<evidence type="ECO:0000256" key="1">
    <source>
        <dbReference type="ARBA" id="ARBA00022741"/>
    </source>
</evidence>
<proteinExistence type="predicted"/>
<feature type="domain" description="Stage III sporulation protein AA AAA+ ATPase" evidence="3">
    <location>
        <begin position="109"/>
        <end position="274"/>
    </location>
</feature>
<name>A0A918CBR9_9DEIO</name>
<accession>A0A918CBR9</accession>
<dbReference type="InterPro" id="IPR027417">
    <property type="entry name" value="P-loop_NTPase"/>
</dbReference>
<dbReference type="Pfam" id="PF19568">
    <property type="entry name" value="Spore_III_AA"/>
    <property type="match status" value="1"/>
</dbReference>
<dbReference type="InterPro" id="IPR045735">
    <property type="entry name" value="Spore_III_AA_AAA+_ATPase"/>
</dbReference>
<evidence type="ECO:0000256" key="2">
    <source>
        <dbReference type="ARBA" id="ARBA00022840"/>
    </source>
</evidence>
<reference evidence="4" key="2">
    <citation type="submission" date="2020-09" db="EMBL/GenBank/DDBJ databases">
        <authorList>
            <person name="Sun Q."/>
            <person name="Ohkuma M."/>
        </authorList>
    </citation>
    <scope>NUCLEOTIDE SEQUENCE</scope>
    <source>
        <strain evidence="4">JCM 31311</strain>
    </source>
</reference>
<organism evidence="4 5">
    <name type="scientific">Deinococcus ruber</name>
    <dbReference type="NCBI Taxonomy" id="1848197"/>
    <lineage>
        <taxon>Bacteria</taxon>
        <taxon>Thermotogati</taxon>
        <taxon>Deinococcota</taxon>
        <taxon>Deinococci</taxon>
        <taxon>Deinococcales</taxon>
        <taxon>Deinococcaceae</taxon>
        <taxon>Deinococcus</taxon>
    </lineage>
</organism>